<keyword evidence="2" id="KW-1185">Reference proteome</keyword>
<dbReference type="AlphaFoldDB" id="A0A0D0EAB0"/>
<feature type="non-terminal residue" evidence="1">
    <location>
        <position position="82"/>
    </location>
</feature>
<evidence type="ECO:0000313" key="1">
    <source>
        <dbReference type="EMBL" id="KIL00185.1"/>
    </source>
</evidence>
<dbReference type="EMBL" id="KN824840">
    <property type="protein sequence ID" value="KIL00185.1"/>
    <property type="molecule type" value="Genomic_DNA"/>
</dbReference>
<dbReference type="Proteomes" id="UP000054538">
    <property type="component" value="Unassembled WGS sequence"/>
</dbReference>
<protein>
    <submittedName>
        <fullName evidence="1">Uncharacterized protein</fullName>
    </submittedName>
</protein>
<dbReference type="InParanoid" id="A0A0D0EAB0"/>
<accession>A0A0D0EAB0</accession>
<proteinExistence type="predicted"/>
<reference evidence="1 2" key="1">
    <citation type="submission" date="2014-04" db="EMBL/GenBank/DDBJ databases">
        <authorList>
            <consortium name="DOE Joint Genome Institute"/>
            <person name="Kuo A."/>
            <person name="Kohler A."/>
            <person name="Jargeat P."/>
            <person name="Nagy L.G."/>
            <person name="Floudas D."/>
            <person name="Copeland A."/>
            <person name="Barry K.W."/>
            <person name="Cichocki N."/>
            <person name="Veneault-Fourrey C."/>
            <person name="LaButti K."/>
            <person name="Lindquist E.A."/>
            <person name="Lipzen A."/>
            <person name="Lundell T."/>
            <person name="Morin E."/>
            <person name="Murat C."/>
            <person name="Sun H."/>
            <person name="Tunlid A."/>
            <person name="Henrissat B."/>
            <person name="Grigoriev I.V."/>
            <person name="Hibbett D.S."/>
            <person name="Martin F."/>
            <person name="Nordberg H.P."/>
            <person name="Cantor M.N."/>
            <person name="Hua S.X."/>
        </authorList>
    </citation>
    <scope>NUCLEOTIDE SEQUENCE [LARGE SCALE GENOMIC DNA]</scope>
    <source>
        <strain evidence="1 2">Ve08.2h10</strain>
    </source>
</reference>
<evidence type="ECO:0000313" key="2">
    <source>
        <dbReference type="Proteomes" id="UP000054538"/>
    </source>
</evidence>
<reference evidence="2" key="2">
    <citation type="submission" date="2015-01" db="EMBL/GenBank/DDBJ databases">
        <title>Evolutionary Origins and Diversification of the Mycorrhizal Mutualists.</title>
        <authorList>
            <consortium name="DOE Joint Genome Institute"/>
            <consortium name="Mycorrhizal Genomics Consortium"/>
            <person name="Kohler A."/>
            <person name="Kuo A."/>
            <person name="Nagy L.G."/>
            <person name="Floudas D."/>
            <person name="Copeland A."/>
            <person name="Barry K.W."/>
            <person name="Cichocki N."/>
            <person name="Veneault-Fourrey C."/>
            <person name="LaButti K."/>
            <person name="Lindquist E.A."/>
            <person name="Lipzen A."/>
            <person name="Lundell T."/>
            <person name="Morin E."/>
            <person name="Murat C."/>
            <person name="Riley R."/>
            <person name="Ohm R."/>
            <person name="Sun H."/>
            <person name="Tunlid A."/>
            <person name="Henrissat B."/>
            <person name="Grigoriev I.V."/>
            <person name="Hibbett D.S."/>
            <person name="Martin F."/>
        </authorList>
    </citation>
    <scope>NUCLEOTIDE SEQUENCE [LARGE SCALE GENOMIC DNA]</scope>
    <source>
        <strain evidence="2">Ve08.2h10</strain>
    </source>
</reference>
<name>A0A0D0EAB0_9AGAM</name>
<organism evidence="1 2">
    <name type="scientific">Paxillus rubicundulus Ve08.2h10</name>
    <dbReference type="NCBI Taxonomy" id="930991"/>
    <lineage>
        <taxon>Eukaryota</taxon>
        <taxon>Fungi</taxon>
        <taxon>Dikarya</taxon>
        <taxon>Basidiomycota</taxon>
        <taxon>Agaricomycotina</taxon>
        <taxon>Agaricomycetes</taxon>
        <taxon>Agaricomycetidae</taxon>
        <taxon>Boletales</taxon>
        <taxon>Paxilineae</taxon>
        <taxon>Paxillaceae</taxon>
        <taxon>Paxillus</taxon>
    </lineage>
</organism>
<dbReference type="HOGENOM" id="CLU_2580348_0_0_1"/>
<gene>
    <name evidence="1" type="ORF">PAXRUDRAFT_821983</name>
</gene>
<sequence length="82" mass="9178">MRRYPRLLNVSDHSDKDALIVLFAECSRFHQLTPHVQHSPCWDDITMEGLTQLGELSVHALLGVTALARADEFKAIFSLSSA</sequence>